<accession>V9LHM3</accession>
<evidence type="ECO:0000256" key="2">
    <source>
        <dbReference type="ARBA" id="ARBA00023157"/>
    </source>
</evidence>
<sequence length="185" mass="21539">LLRKTYELEAMAANYTQLAEASGNRSGDVDCLEYEGTFLNWLRDFCRVVNCTNDLCHKGWLGYEGHCYYFSMAALPWERSRRNCLSQESELLIIHSAPEQEFAATHNLEKLYWIGIKEMPLESTWMWVDGTYVEDGLTFWGPGFPDSYFDYESEAFKNCVLMRNGAWANAVCAKNYPWICKRRSE</sequence>
<keyword evidence="1 4" id="KW-0430">Lectin</keyword>
<proteinExistence type="evidence at transcript level"/>
<dbReference type="SUPFAM" id="SSF56436">
    <property type="entry name" value="C-type lectin-like"/>
    <property type="match status" value="1"/>
</dbReference>
<dbReference type="AlphaFoldDB" id="V9LHM3"/>
<organism evidence="4">
    <name type="scientific">Callorhinchus milii</name>
    <name type="common">Ghost shark</name>
    <dbReference type="NCBI Taxonomy" id="7868"/>
    <lineage>
        <taxon>Eukaryota</taxon>
        <taxon>Metazoa</taxon>
        <taxon>Chordata</taxon>
        <taxon>Craniata</taxon>
        <taxon>Vertebrata</taxon>
        <taxon>Chondrichthyes</taxon>
        <taxon>Holocephali</taxon>
        <taxon>Chimaeriformes</taxon>
        <taxon>Callorhinchidae</taxon>
        <taxon>Callorhinchus</taxon>
    </lineage>
</organism>
<evidence type="ECO:0000256" key="1">
    <source>
        <dbReference type="ARBA" id="ARBA00022734"/>
    </source>
</evidence>
<dbReference type="SMART" id="SM00034">
    <property type="entry name" value="CLECT"/>
    <property type="match status" value="1"/>
</dbReference>
<evidence type="ECO:0000259" key="3">
    <source>
        <dbReference type="PROSITE" id="PS50041"/>
    </source>
</evidence>
<dbReference type="PANTHER" id="PTHR46746:SF9">
    <property type="entry name" value="CD209 ANTIGEN-LIKE PROTEIN C-LIKE"/>
    <property type="match status" value="1"/>
</dbReference>
<dbReference type="PROSITE" id="PS50041">
    <property type="entry name" value="C_TYPE_LECTIN_2"/>
    <property type="match status" value="1"/>
</dbReference>
<dbReference type="Pfam" id="PF00059">
    <property type="entry name" value="Lectin_C"/>
    <property type="match status" value="1"/>
</dbReference>
<dbReference type="EMBL" id="JW879906">
    <property type="protein sequence ID" value="AFP12423.1"/>
    <property type="molecule type" value="mRNA"/>
</dbReference>
<dbReference type="InterPro" id="IPR016186">
    <property type="entry name" value="C-type_lectin-like/link_sf"/>
</dbReference>
<feature type="domain" description="C-type lectin" evidence="3">
    <location>
        <begin position="63"/>
        <end position="181"/>
    </location>
</feature>
<dbReference type="PROSITE" id="PS00615">
    <property type="entry name" value="C_TYPE_LECTIN_1"/>
    <property type="match status" value="1"/>
</dbReference>
<dbReference type="PANTHER" id="PTHR46746">
    <property type="entry name" value="KILLER CELL LECTIN-LIKE RECEPTOR SUBFAMILY F MEMBER 2"/>
    <property type="match status" value="1"/>
</dbReference>
<dbReference type="InterPro" id="IPR051379">
    <property type="entry name" value="C-type_Lectin_Receptor_IMM"/>
</dbReference>
<dbReference type="InterPro" id="IPR018378">
    <property type="entry name" value="C-type_lectin_CS"/>
</dbReference>
<dbReference type="InterPro" id="IPR001304">
    <property type="entry name" value="C-type_lectin-like"/>
</dbReference>
<keyword evidence="2" id="KW-1015">Disulfide bond</keyword>
<dbReference type="Gene3D" id="3.10.100.10">
    <property type="entry name" value="Mannose-Binding Protein A, subunit A"/>
    <property type="match status" value="1"/>
</dbReference>
<reference evidence="4" key="1">
    <citation type="journal article" date="2014" name="Nature">
        <title>Elephant shark genome provides unique insights into gnathostome evolution.</title>
        <authorList>
            <consortium name="International Elephant Shark Genome Sequencing Consortium"/>
            <person name="Venkatesh B."/>
            <person name="Lee A.P."/>
            <person name="Ravi V."/>
            <person name="Maurya A.K."/>
            <person name="Lian M.M."/>
            <person name="Swann J.B."/>
            <person name="Ohta Y."/>
            <person name="Flajnik M.F."/>
            <person name="Sutoh Y."/>
            <person name="Kasahara M."/>
            <person name="Hoon S."/>
            <person name="Gangu V."/>
            <person name="Roy S.W."/>
            <person name="Irimia M."/>
            <person name="Korzh V."/>
            <person name="Kondrychyn I."/>
            <person name="Lim Z.W."/>
            <person name="Tay B.H."/>
            <person name="Tohari S."/>
            <person name="Kong K.W."/>
            <person name="Ho S."/>
            <person name="Lorente-Galdos B."/>
            <person name="Quilez J."/>
            <person name="Marques-Bonet T."/>
            <person name="Raney B.J."/>
            <person name="Ingham P.W."/>
            <person name="Tay A."/>
            <person name="Hillier L.W."/>
            <person name="Minx P."/>
            <person name="Boehm T."/>
            <person name="Wilson R.K."/>
            <person name="Brenner S."/>
            <person name="Warren W.C."/>
        </authorList>
    </citation>
    <scope>NUCLEOTIDE SEQUENCE</scope>
    <source>
        <tissue evidence="4">Testis</tissue>
    </source>
</reference>
<feature type="non-terminal residue" evidence="4">
    <location>
        <position position="1"/>
    </location>
</feature>
<evidence type="ECO:0000313" key="4">
    <source>
        <dbReference type="EMBL" id="AFP12423.1"/>
    </source>
</evidence>
<dbReference type="InterPro" id="IPR016187">
    <property type="entry name" value="CTDL_fold"/>
</dbReference>
<protein>
    <submittedName>
        <fullName evidence="4">C-type lectin domain family 17, member A-like protein</fullName>
    </submittedName>
</protein>
<name>V9LHM3_CALMI</name>
<dbReference type="GO" id="GO:0030246">
    <property type="term" value="F:carbohydrate binding"/>
    <property type="evidence" value="ECO:0007669"/>
    <property type="project" value="UniProtKB-KW"/>
</dbReference>
<feature type="non-terminal residue" evidence="4">
    <location>
        <position position="185"/>
    </location>
</feature>